<dbReference type="AlphaFoldDB" id="A0A517QIH3"/>
<gene>
    <name evidence="2" type="ORF">Mal48_06630</name>
</gene>
<dbReference type="CDD" id="cd00207">
    <property type="entry name" value="fer2"/>
    <property type="match status" value="1"/>
</dbReference>
<dbReference type="InterPro" id="IPR036010">
    <property type="entry name" value="2Fe-2S_ferredoxin-like_sf"/>
</dbReference>
<name>A0A517QIH3_9PLAN</name>
<protein>
    <submittedName>
        <fullName evidence="2">2Fe-2S iron-sulfur cluster binding domain protein</fullName>
    </submittedName>
</protein>
<sequence length="128" mass="14867">MLRDWFRVMPTVTFTNLKKKKIVVPEGANLRREAHKNGVSMHEGIHQVLNCHGNGMCGSCRVRIVSGEENLKRKKWWEKVLLLLNPMWLFARIGHEDEMTLACQTRVMGDCEVESTPPMNWSGEEFWV</sequence>
<evidence type="ECO:0000313" key="3">
    <source>
        <dbReference type="Proteomes" id="UP000315724"/>
    </source>
</evidence>
<dbReference type="SUPFAM" id="SSF54292">
    <property type="entry name" value="2Fe-2S ferredoxin-like"/>
    <property type="match status" value="1"/>
</dbReference>
<evidence type="ECO:0000313" key="2">
    <source>
        <dbReference type="EMBL" id="QDT31430.1"/>
    </source>
</evidence>
<dbReference type="OrthoDB" id="9807864at2"/>
<feature type="domain" description="2Fe-2S ferredoxin-type" evidence="1">
    <location>
        <begin position="10"/>
        <end position="119"/>
    </location>
</feature>
<dbReference type="GO" id="GO:0051536">
    <property type="term" value="F:iron-sulfur cluster binding"/>
    <property type="evidence" value="ECO:0007669"/>
    <property type="project" value="InterPro"/>
</dbReference>
<dbReference type="KEGG" id="tpol:Mal48_06630"/>
<reference evidence="2 3" key="1">
    <citation type="submission" date="2019-02" db="EMBL/GenBank/DDBJ databases">
        <title>Deep-cultivation of Planctomycetes and their phenomic and genomic characterization uncovers novel biology.</title>
        <authorList>
            <person name="Wiegand S."/>
            <person name="Jogler M."/>
            <person name="Boedeker C."/>
            <person name="Pinto D."/>
            <person name="Vollmers J."/>
            <person name="Rivas-Marin E."/>
            <person name="Kohn T."/>
            <person name="Peeters S.H."/>
            <person name="Heuer A."/>
            <person name="Rast P."/>
            <person name="Oberbeckmann S."/>
            <person name="Bunk B."/>
            <person name="Jeske O."/>
            <person name="Meyerdierks A."/>
            <person name="Storesund J.E."/>
            <person name="Kallscheuer N."/>
            <person name="Luecker S."/>
            <person name="Lage O.M."/>
            <person name="Pohl T."/>
            <person name="Merkel B.J."/>
            <person name="Hornburger P."/>
            <person name="Mueller R.-W."/>
            <person name="Bruemmer F."/>
            <person name="Labrenz M."/>
            <person name="Spormann A.M."/>
            <person name="Op den Camp H."/>
            <person name="Overmann J."/>
            <person name="Amann R."/>
            <person name="Jetten M.S.M."/>
            <person name="Mascher T."/>
            <person name="Medema M.H."/>
            <person name="Devos D.P."/>
            <person name="Kaster A.-K."/>
            <person name="Ovreas L."/>
            <person name="Rohde M."/>
            <person name="Galperin M.Y."/>
            <person name="Jogler C."/>
        </authorList>
    </citation>
    <scope>NUCLEOTIDE SEQUENCE [LARGE SCALE GENOMIC DNA]</scope>
    <source>
        <strain evidence="2 3">Mal48</strain>
    </source>
</reference>
<dbReference type="PROSITE" id="PS51085">
    <property type="entry name" value="2FE2S_FER_2"/>
    <property type="match status" value="1"/>
</dbReference>
<evidence type="ECO:0000259" key="1">
    <source>
        <dbReference type="PROSITE" id="PS51085"/>
    </source>
</evidence>
<dbReference type="EMBL" id="CP036267">
    <property type="protein sequence ID" value="QDT31430.1"/>
    <property type="molecule type" value="Genomic_DNA"/>
</dbReference>
<dbReference type="InterPro" id="IPR012675">
    <property type="entry name" value="Beta-grasp_dom_sf"/>
</dbReference>
<dbReference type="Proteomes" id="UP000315724">
    <property type="component" value="Chromosome"/>
</dbReference>
<dbReference type="InterPro" id="IPR001041">
    <property type="entry name" value="2Fe-2S_ferredoxin-type"/>
</dbReference>
<proteinExistence type="predicted"/>
<keyword evidence="3" id="KW-1185">Reference proteome</keyword>
<organism evidence="2 3">
    <name type="scientific">Thalassoglobus polymorphus</name>
    <dbReference type="NCBI Taxonomy" id="2527994"/>
    <lineage>
        <taxon>Bacteria</taxon>
        <taxon>Pseudomonadati</taxon>
        <taxon>Planctomycetota</taxon>
        <taxon>Planctomycetia</taxon>
        <taxon>Planctomycetales</taxon>
        <taxon>Planctomycetaceae</taxon>
        <taxon>Thalassoglobus</taxon>
    </lineage>
</organism>
<dbReference type="Pfam" id="PF00111">
    <property type="entry name" value="Fer2"/>
    <property type="match status" value="1"/>
</dbReference>
<accession>A0A517QIH3</accession>
<dbReference type="Gene3D" id="3.10.20.30">
    <property type="match status" value="1"/>
</dbReference>